<dbReference type="InterPro" id="IPR004785">
    <property type="entry name" value="RpiB"/>
</dbReference>
<dbReference type="InterPro" id="IPR036569">
    <property type="entry name" value="RpiB_LacA_LacB_sf"/>
</dbReference>
<sequence>MKIAIGCDHSALEMKEMLIPYLKSLGHAIIDQGCFTKESCDYTDYGYQVAKAISDNAVDRGIVICSTGIGMSIIANKVEGVRCALVLSKDAAVLTREHNDSNCLALSAKYTGFALAREIVALWLDTPFSNNSRHQRRIKKITDYEKEGKDGSHHTQSFAD</sequence>
<dbReference type="NCBIfam" id="TIGR00689">
    <property type="entry name" value="rpiB_lacA_lacB"/>
    <property type="match status" value="1"/>
</dbReference>
<accession>A0A9D1GRG0</accession>
<dbReference type="GO" id="GO:0005975">
    <property type="term" value="P:carbohydrate metabolic process"/>
    <property type="evidence" value="ECO:0007669"/>
    <property type="project" value="InterPro"/>
</dbReference>
<dbReference type="AlphaFoldDB" id="A0A9D1GRG0"/>
<keyword evidence="2 4" id="KW-0413">Isomerase</keyword>
<dbReference type="Proteomes" id="UP000886758">
    <property type="component" value="Unassembled WGS sequence"/>
</dbReference>
<dbReference type="InterPro" id="IPR003500">
    <property type="entry name" value="RpiB_LacA_LacB"/>
</dbReference>
<dbReference type="Gene3D" id="3.40.1400.10">
    <property type="entry name" value="Sugar-phosphate isomerase, RpiB/LacA/LacB"/>
    <property type="match status" value="1"/>
</dbReference>
<reference evidence="4" key="1">
    <citation type="submission" date="2020-10" db="EMBL/GenBank/DDBJ databases">
        <authorList>
            <person name="Gilroy R."/>
        </authorList>
    </citation>
    <scope>NUCLEOTIDE SEQUENCE</scope>
    <source>
        <strain evidence="4">ChiW17-6978</strain>
    </source>
</reference>
<dbReference type="NCBIfam" id="NF004051">
    <property type="entry name" value="PRK05571.1"/>
    <property type="match status" value="1"/>
</dbReference>
<dbReference type="Pfam" id="PF02502">
    <property type="entry name" value="LacAB_rpiB"/>
    <property type="match status" value="1"/>
</dbReference>
<proteinExistence type="inferred from homology"/>
<dbReference type="PANTHER" id="PTHR30345">
    <property type="entry name" value="RIBOSE-5-PHOSPHATE ISOMERASE B"/>
    <property type="match status" value="1"/>
</dbReference>
<dbReference type="GO" id="GO:0004751">
    <property type="term" value="F:ribose-5-phosphate isomerase activity"/>
    <property type="evidence" value="ECO:0007669"/>
    <property type="project" value="UniProtKB-EC"/>
</dbReference>
<dbReference type="PANTHER" id="PTHR30345:SF0">
    <property type="entry name" value="DNA DAMAGE-REPAIR_TOLERATION PROTEIN DRT102"/>
    <property type="match status" value="1"/>
</dbReference>
<organism evidence="4 5">
    <name type="scientific">Candidatus Pelethenecus faecipullorum</name>
    <dbReference type="NCBI Taxonomy" id="2840900"/>
    <lineage>
        <taxon>Bacteria</taxon>
        <taxon>Bacillati</taxon>
        <taxon>Mycoplasmatota</taxon>
        <taxon>Mollicutes</taxon>
        <taxon>Candidatus Pelethenecus</taxon>
    </lineage>
</organism>
<dbReference type="SUPFAM" id="SSF89623">
    <property type="entry name" value="Ribose/Galactose isomerase RpiB/AlsB"/>
    <property type="match status" value="1"/>
</dbReference>
<gene>
    <name evidence="4" type="primary">rpiB</name>
    <name evidence="4" type="ORF">IAD46_05225</name>
</gene>
<feature type="active site" description="Proton donor" evidence="3">
    <location>
        <position position="98"/>
    </location>
</feature>
<dbReference type="PIRSF" id="PIRSF005384">
    <property type="entry name" value="RpiB_LacA_B"/>
    <property type="match status" value="1"/>
</dbReference>
<comment type="caution">
    <text evidence="4">The sequence shown here is derived from an EMBL/GenBank/DDBJ whole genome shotgun (WGS) entry which is preliminary data.</text>
</comment>
<evidence type="ECO:0000256" key="3">
    <source>
        <dbReference type="PIRSR" id="PIRSR005384-1"/>
    </source>
</evidence>
<protein>
    <submittedName>
        <fullName evidence="4">Ribose 5-phosphate isomerase B</fullName>
        <ecNumber evidence="4">5.3.1.6</ecNumber>
    </submittedName>
</protein>
<dbReference type="NCBIfam" id="TIGR01120">
    <property type="entry name" value="rpiB"/>
    <property type="match status" value="1"/>
</dbReference>
<name>A0A9D1GRG0_9MOLU</name>
<evidence type="ECO:0000256" key="2">
    <source>
        <dbReference type="ARBA" id="ARBA00023235"/>
    </source>
</evidence>
<feature type="active site" description="Proton acceptor" evidence="3">
    <location>
        <position position="65"/>
    </location>
</feature>
<dbReference type="EMBL" id="DVLF01000164">
    <property type="protein sequence ID" value="HIT50410.1"/>
    <property type="molecule type" value="Genomic_DNA"/>
</dbReference>
<dbReference type="EC" id="5.3.1.6" evidence="4"/>
<evidence type="ECO:0000313" key="4">
    <source>
        <dbReference type="EMBL" id="HIT50410.1"/>
    </source>
</evidence>
<reference evidence="4" key="2">
    <citation type="journal article" date="2021" name="PeerJ">
        <title>Extensive microbial diversity within the chicken gut microbiome revealed by metagenomics and culture.</title>
        <authorList>
            <person name="Gilroy R."/>
            <person name="Ravi A."/>
            <person name="Getino M."/>
            <person name="Pursley I."/>
            <person name="Horton D.L."/>
            <person name="Alikhan N.F."/>
            <person name="Baker D."/>
            <person name="Gharbi K."/>
            <person name="Hall N."/>
            <person name="Watson M."/>
            <person name="Adriaenssens E.M."/>
            <person name="Foster-Nyarko E."/>
            <person name="Jarju S."/>
            <person name="Secka A."/>
            <person name="Antonio M."/>
            <person name="Oren A."/>
            <person name="Chaudhuri R.R."/>
            <person name="La Ragione R."/>
            <person name="Hildebrand F."/>
            <person name="Pallen M.J."/>
        </authorList>
    </citation>
    <scope>NUCLEOTIDE SEQUENCE</scope>
    <source>
        <strain evidence="4">ChiW17-6978</strain>
    </source>
</reference>
<evidence type="ECO:0000313" key="5">
    <source>
        <dbReference type="Proteomes" id="UP000886758"/>
    </source>
</evidence>
<comment type="similarity">
    <text evidence="1">Belongs to the LacAB/RpiB family.</text>
</comment>
<evidence type="ECO:0000256" key="1">
    <source>
        <dbReference type="ARBA" id="ARBA00008754"/>
    </source>
</evidence>